<evidence type="ECO:0000313" key="6">
    <source>
        <dbReference type="Proteomes" id="UP000029060"/>
    </source>
</evidence>
<feature type="signal peptide" evidence="4">
    <location>
        <begin position="1"/>
        <end position="22"/>
    </location>
</feature>
<evidence type="ECO:0000313" key="5">
    <source>
        <dbReference type="EMBL" id="KFI71508.1"/>
    </source>
</evidence>
<dbReference type="InterPro" id="IPR006059">
    <property type="entry name" value="SBP"/>
</dbReference>
<dbReference type="OrthoDB" id="9764072at2"/>
<keyword evidence="3 4" id="KW-0732">Signal</keyword>
<dbReference type="EMBL" id="JGZC01000001">
    <property type="protein sequence ID" value="KFI71508.1"/>
    <property type="molecule type" value="Genomic_DNA"/>
</dbReference>
<dbReference type="Pfam" id="PF13416">
    <property type="entry name" value="SBP_bac_8"/>
    <property type="match status" value="1"/>
</dbReference>
<proteinExistence type="inferred from homology"/>
<sequence>MKINWTKAIGLTAAAAMLLPLAACGSSNDSAAKSSGSTEEVALSVWAPQEDQAKDNNWLDKTEKAFEKAHPEYKITWKNDVVSEADAADTVEKDPSAAADVYMFANDQLGRLVDAGAIGEVGTNELKQVKEQNTQSLIDSVSNGGKVYGVPYTTNTWFMYYDKSAFSADDIKSLDSMLAKAKVAFPMTNGWYLQALLTKSADLTFFGDGTDASKGITVDKDKLTAATKYLVSVANNPNFVLDNENSGLSDLQAGNIKAYFSGSWDAANVKKALGDNYGAAPLPTYTVDGKSYQMQAFAGSKAAAYNPNAKNQKAAAQFAAYLGSSESQKTHYDMREVIPSDKTLTSSDEFKGNELVNAQSTVADEQSLIQPTISAMNSWWDSAKAYGESITNKVTTADNAAEKASAWADQLAVMNK</sequence>
<keyword evidence="2" id="KW-0813">Transport</keyword>
<accession>A0A087BKF8</accession>
<comment type="similarity">
    <text evidence="1">Belongs to the bacterial solute-binding protein 1 family.</text>
</comment>
<dbReference type="GO" id="GO:0015768">
    <property type="term" value="P:maltose transport"/>
    <property type="evidence" value="ECO:0007669"/>
    <property type="project" value="TreeGrafter"/>
</dbReference>
<dbReference type="STRING" id="78345.BMERY_1015"/>
<gene>
    <name evidence="5" type="ORF">BMERY_1015</name>
</gene>
<dbReference type="GO" id="GO:1901982">
    <property type="term" value="F:maltose binding"/>
    <property type="evidence" value="ECO:0007669"/>
    <property type="project" value="TreeGrafter"/>
</dbReference>
<dbReference type="eggNOG" id="COG2182">
    <property type="taxonomic scope" value="Bacteria"/>
</dbReference>
<comment type="caution">
    <text evidence="5">The sequence shown here is derived from an EMBL/GenBank/DDBJ whole genome shotgun (WGS) entry which is preliminary data.</text>
</comment>
<protein>
    <submittedName>
        <fullName evidence="5">ABC superfamily ATP binding cassette transporter, binding protein</fullName>
    </submittedName>
</protein>
<name>A0A087BKF8_9BIFI</name>
<evidence type="ECO:0000256" key="4">
    <source>
        <dbReference type="SAM" id="SignalP"/>
    </source>
</evidence>
<dbReference type="PANTHER" id="PTHR30061">
    <property type="entry name" value="MALTOSE-BINDING PERIPLASMIC PROTEIN"/>
    <property type="match status" value="1"/>
</dbReference>
<feature type="chain" id="PRO_5038902305" evidence="4">
    <location>
        <begin position="23"/>
        <end position="416"/>
    </location>
</feature>
<dbReference type="GO" id="GO:0055052">
    <property type="term" value="C:ATP-binding cassette (ABC) transporter complex, substrate-binding subunit-containing"/>
    <property type="evidence" value="ECO:0007669"/>
    <property type="project" value="TreeGrafter"/>
</dbReference>
<dbReference type="SUPFAM" id="SSF53850">
    <property type="entry name" value="Periplasmic binding protein-like II"/>
    <property type="match status" value="1"/>
</dbReference>
<dbReference type="AlphaFoldDB" id="A0A087BKF8"/>
<evidence type="ECO:0000256" key="1">
    <source>
        <dbReference type="ARBA" id="ARBA00008520"/>
    </source>
</evidence>
<keyword evidence="6" id="KW-1185">Reference proteome</keyword>
<dbReference type="PANTHER" id="PTHR30061:SF50">
    <property type="entry name" value="MALTOSE_MALTODEXTRIN-BINDING PERIPLASMIC PROTEIN"/>
    <property type="match status" value="1"/>
</dbReference>
<evidence type="ECO:0000256" key="3">
    <source>
        <dbReference type="ARBA" id="ARBA00022729"/>
    </source>
</evidence>
<dbReference type="GO" id="GO:0042956">
    <property type="term" value="P:maltodextrin transmembrane transport"/>
    <property type="evidence" value="ECO:0007669"/>
    <property type="project" value="TreeGrafter"/>
</dbReference>
<dbReference type="Proteomes" id="UP000029060">
    <property type="component" value="Unassembled WGS sequence"/>
</dbReference>
<dbReference type="Gene3D" id="3.40.190.10">
    <property type="entry name" value="Periplasmic binding protein-like II"/>
    <property type="match status" value="2"/>
</dbReference>
<organism evidence="5 6">
    <name type="scientific">Bifidobacterium merycicum</name>
    <dbReference type="NCBI Taxonomy" id="78345"/>
    <lineage>
        <taxon>Bacteria</taxon>
        <taxon>Bacillati</taxon>
        <taxon>Actinomycetota</taxon>
        <taxon>Actinomycetes</taxon>
        <taxon>Bifidobacteriales</taxon>
        <taxon>Bifidobacteriaceae</taxon>
        <taxon>Bifidobacterium</taxon>
    </lineage>
</organism>
<evidence type="ECO:0000256" key="2">
    <source>
        <dbReference type="ARBA" id="ARBA00022448"/>
    </source>
</evidence>
<reference evidence="5 6" key="1">
    <citation type="submission" date="2014-03" db="EMBL/GenBank/DDBJ databases">
        <title>Genomics of Bifidobacteria.</title>
        <authorList>
            <person name="Ventura M."/>
            <person name="Milani C."/>
            <person name="Lugli G.A."/>
        </authorList>
    </citation>
    <scope>NUCLEOTIDE SEQUENCE [LARGE SCALE GENOMIC DNA]</scope>
    <source>
        <strain evidence="5 6">LMG 11341</strain>
    </source>
</reference>
<dbReference type="RefSeq" id="WP_033521983.1">
    <property type="nucleotide sequence ID" value="NZ_CADAXU010000004.1"/>
</dbReference>